<comment type="caution">
    <text evidence="1">The sequence shown here is derived from an EMBL/GenBank/DDBJ whole genome shotgun (WGS) entry which is preliminary data.</text>
</comment>
<sequence length="129" mass="14944">MKFPHIKGLEARQEGNVPELLMVNYDLWTLRLTLSFRSNEIVYVDFEAVEGFRVLDEGQLLEFWGDDSRDHWIFEVLGNGWLAAESDRETAPLIDEGHELKEYLVAGINDCVSILDYGYPKVTYKTRNT</sequence>
<dbReference type="Proteomes" id="UP000308488">
    <property type="component" value="Unassembled WGS sequence"/>
</dbReference>
<name>A0A4U6R6S4_9GAMM</name>
<evidence type="ECO:0000313" key="2">
    <source>
        <dbReference type="Proteomes" id="UP000308488"/>
    </source>
</evidence>
<dbReference type="EMBL" id="SZYH01000001">
    <property type="protein sequence ID" value="TKV69409.1"/>
    <property type="molecule type" value="Genomic_DNA"/>
</dbReference>
<evidence type="ECO:0000313" key="1">
    <source>
        <dbReference type="EMBL" id="TKV69409.1"/>
    </source>
</evidence>
<proteinExistence type="predicted"/>
<accession>A0A4U6R6S4</accession>
<dbReference type="AlphaFoldDB" id="A0A4U6R6S4"/>
<organism evidence="1 2">
    <name type="scientific">Marinobacter panjinensis</name>
    <dbReference type="NCBI Taxonomy" id="2576384"/>
    <lineage>
        <taxon>Bacteria</taxon>
        <taxon>Pseudomonadati</taxon>
        <taxon>Pseudomonadota</taxon>
        <taxon>Gammaproteobacteria</taxon>
        <taxon>Pseudomonadales</taxon>
        <taxon>Marinobacteraceae</taxon>
        <taxon>Marinobacter</taxon>
    </lineage>
</organism>
<gene>
    <name evidence="1" type="ORF">FDP08_15505</name>
</gene>
<dbReference type="OrthoDB" id="4552311at2"/>
<dbReference type="RefSeq" id="WP_137437022.1">
    <property type="nucleotide sequence ID" value="NZ_SZYH01000001.1"/>
</dbReference>
<protein>
    <submittedName>
        <fullName evidence="1">Uncharacterized protein</fullName>
    </submittedName>
</protein>
<keyword evidence="2" id="KW-1185">Reference proteome</keyword>
<reference evidence="1 2" key="1">
    <citation type="submission" date="2019-05" db="EMBL/GenBank/DDBJ databases">
        <title>Marinobacter panjinensis sp. nov., a moderately halophilic bacterium isolated from sea tidal flat environment.</title>
        <authorList>
            <person name="Yang W."/>
            <person name="An M."/>
            <person name="He W."/>
            <person name="Luo X."/>
            <person name="Zhu L."/>
            <person name="Chen G."/>
            <person name="Zhang Y."/>
            <person name="Wang Y."/>
        </authorList>
    </citation>
    <scope>NUCLEOTIDE SEQUENCE [LARGE SCALE GENOMIC DNA]</scope>
    <source>
        <strain evidence="1 2">PJ-16</strain>
    </source>
</reference>